<evidence type="ECO:0000256" key="8">
    <source>
        <dbReference type="ARBA" id="ARBA00023128"/>
    </source>
</evidence>
<keyword evidence="10 11" id="KW-0066">ATP synthesis</keyword>
<protein>
    <recommendedName>
        <fullName evidence="11">ATP synthase F(0) complex subunit e, mitochondrial</fullName>
    </recommendedName>
</protein>
<evidence type="ECO:0000256" key="7">
    <source>
        <dbReference type="ARBA" id="ARBA00023065"/>
    </source>
</evidence>
<keyword evidence="3 11" id="KW-0813">Transport</keyword>
<dbReference type="OrthoDB" id="9982108at2759"/>
<keyword evidence="9 12" id="KW-0472">Membrane</keyword>
<dbReference type="GO" id="GO:0015986">
    <property type="term" value="P:proton motive force-driven ATP synthesis"/>
    <property type="evidence" value="ECO:0007669"/>
    <property type="project" value="InterPro"/>
</dbReference>
<keyword evidence="12" id="KW-1133">Transmembrane helix</keyword>
<evidence type="ECO:0000256" key="5">
    <source>
        <dbReference type="ARBA" id="ARBA00022781"/>
    </source>
</evidence>
<reference evidence="13" key="1">
    <citation type="submission" date="2020-06" db="EMBL/GenBank/DDBJ databases">
        <title>Draft genome of Bugula neritina, a colonial animal packing powerful symbionts and potential medicines.</title>
        <authorList>
            <person name="Rayko M."/>
        </authorList>
    </citation>
    <scope>NUCLEOTIDE SEQUENCE [LARGE SCALE GENOMIC DNA]</scope>
    <source>
        <strain evidence="13">Kwan_BN1</strain>
    </source>
</reference>
<dbReference type="Proteomes" id="UP000593567">
    <property type="component" value="Unassembled WGS sequence"/>
</dbReference>
<comment type="similarity">
    <text evidence="2 11">Belongs to the ATPase e subunit family.</text>
</comment>
<dbReference type="Pfam" id="PF05680">
    <property type="entry name" value="ATP-synt_E"/>
    <property type="match status" value="1"/>
</dbReference>
<dbReference type="GO" id="GO:0005743">
    <property type="term" value="C:mitochondrial inner membrane"/>
    <property type="evidence" value="ECO:0007669"/>
    <property type="project" value="UniProtKB-SubCell"/>
</dbReference>
<name>A0A7J7KE05_BUGNE</name>
<comment type="subunit">
    <text evidence="11">F-type ATPases have 2 components, CF(1) - the catalytic core - and CF(0) - the membrane proton channel. CF(1) and CF(0) have multiple subunits.</text>
</comment>
<dbReference type="AlphaFoldDB" id="A0A7J7KE05"/>
<evidence type="ECO:0000256" key="9">
    <source>
        <dbReference type="ARBA" id="ARBA00023136"/>
    </source>
</evidence>
<evidence type="ECO:0000256" key="12">
    <source>
        <dbReference type="SAM" id="Phobius"/>
    </source>
</evidence>
<comment type="function">
    <text evidence="11">Subunit e, of the mitochondrial membrane ATP synthase complex (F(1)F(0) ATP synthase or Complex V) that produces ATP from ADP in the presence of a proton gradient across the membrane which is generated by electron transport complexes of the respiratory chain. ATP synthase complex consist of a soluble F(1) head domain - the catalytic core - and a membrane F(1) domain - the membrane proton channel. These two domains are linked by a central stalk rotating inside the F(1) region and a stationary peripheral stalk. During catalysis, ATP synthesis in the catalytic domain of F(1) is coupled via a rotary mechanism of the central stalk subunits to proton translocation. In vivo, can only synthesize ATP although its ATP hydrolase activity can be activated artificially in vitro. Part of the complex F(0) domain.</text>
</comment>
<proteinExistence type="inferred from homology"/>
<evidence type="ECO:0000256" key="3">
    <source>
        <dbReference type="ARBA" id="ARBA00022448"/>
    </source>
</evidence>
<evidence type="ECO:0000313" key="13">
    <source>
        <dbReference type="EMBL" id="KAF6036144.1"/>
    </source>
</evidence>
<dbReference type="EMBL" id="VXIV02000772">
    <property type="protein sequence ID" value="KAF6036144.1"/>
    <property type="molecule type" value="Genomic_DNA"/>
</dbReference>
<evidence type="ECO:0000256" key="6">
    <source>
        <dbReference type="ARBA" id="ARBA00022792"/>
    </source>
</evidence>
<accession>A0A7J7KE05</accession>
<feature type="transmembrane region" description="Helical" evidence="12">
    <location>
        <begin position="16"/>
        <end position="34"/>
    </location>
</feature>
<evidence type="ECO:0000256" key="10">
    <source>
        <dbReference type="ARBA" id="ARBA00023310"/>
    </source>
</evidence>
<keyword evidence="5 11" id="KW-0375">Hydrogen ion transport</keyword>
<comment type="caution">
    <text evidence="13">The sequence shown here is derived from an EMBL/GenBank/DDBJ whole genome shotgun (WGS) entry which is preliminary data.</text>
</comment>
<dbReference type="InterPro" id="IPR008386">
    <property type="entry name" value="ATP_synth_F0_esu_mt"/>
</dbReference>
<keyword evidence="7 11" id="KW-0406">Ion transport</keyword>
<comment type="subcellular location">
    <subcellularLocation>
        <location evidence="1 11">Mitochondrion inner membrane</location>
    </subcellularLocation>
</comment>
<keyword evidence="14" id="KW-1185">Reference proteome</keyword>
<evidence type="ECO:0000256" key="4">
    <source>
        <dbReference type="ARBA" id="ARBA00022547"/>
    </source>
</evidence>
<evidence type="ECO:0000313" key="14">
    <source>
        <dbReference type="Proteomes" id="UP000593567"/>
    </source>
</evidence>
<dbReference type="GO" id="GO:0045259">
    <property type="term" value="C:proton-transporting ATP synthase complex"/>
    <property type="evidence" value="ECO:0007669"/>
    <property type="project" value="UniProtKB-UniRule"/>
</dbReference>
<keyword evidence="4 11" id="KW-0138">CF(0)</keyword>
<gene>
    <name evidence="13" type="ORF">EB796_005549</name>
</gene>
<organism evidence="13 14">
    <name type="scientific">Bugula neritina</name>
    <name type="common">Brown bryozoan</name>
    <name type="synonym">Sertularia neritina</name>
    <dbReference type="NCBI Taxonomy" id="10212"/>
    <lineage>
        <taxon>Eukaryota</taxon>
        <taxon>Metazoa</taxon>
        <taxon>Spiralia</taxon>
        <taxon>Lophotrochozoa</taxon>
        <taxon>Bryozoa</taxon>
        <taxon>Gymnolaemata</taxon>
        <taxon>Cheilostomatida</taxon>
        <taxon>Flustrina</taxon>
        <taxon>Buguloidea</taxon>
        <taxon>Bugulidae</taxon>
        <taxon>Bugula</taxon>
    </lineage>
</organism>
<keyword evidence="6 11" id="KW-0999">Mitochondrion inner membrane</keyword>
<evidence type="ECO:0000256" key="1">
    <source>
        <dbReference type="ARBA" id="ARBA00004273"/>
    </source>
</evidence>
<keyword evidence="12" id="KW-0812">Transmembrane</keyword>
<sequence length="86" mass="9696">MPSVPHKPPNAATSPLVRGSRYVMLGLGILYGSWQMKRLSKKEVEIQKVEDAIRAKRDARLAKEAEANMKVEMNDLAKEMGVENRM</sequence>
<dbReference type="GO" id="GO:0015078">
    <property type="term" value="F:proton transmembrane transporter activity"/>
    <property type="evidence" value="ECO:0007669"/>
    <property type="project" value="InterPro"/>
</dbReference>
<keyword evidence="8 11" id="KW-0496">Mitochondrion</keyword>
<evidence type="ECO:0000256" key="11">
    <source>
        <dbReference type="RuleBase" id="RU367005"/>
    </source>
</evidence>
<evidence type="ECO:0000256" key="2">
    <source>
        <dbReference type="ARBA" id="ARBA00007333"/>
    </source>
</evidence>